<evidence type="ECO:0000313" key="4">
    <source>
        <dbReference type="Proteomes" id="UP001557470"/>
    </source>
</evidence>
<sequence length="336" mass="38317">MLHVAKGSEEDFLKAVVPDMKNGLLHLKETANLLLNCGEEQPMTLKQEILNAKESLQRSEHSATNQLHGLETYCEKLIEKKGKLESQKINQKTELDNLKGECQAINSSLETCRRELQKAKDSHESAQNDLCKYRNQAKKHRESRNICLVLSFTVIGTIPGLIGAAIEQDALERMENKVKYAKKDVDNSRSEVNSFDEKLKTKKQERTKLEKSIEECNVKIRKTSWTLKDLQHKQKHIAQFQVKVQSAVTFLGTLAGRAAAAELYSSKSTILLQPLFKVMEGMMDLLFQTAGQKKHLLMQDLDIQMSKQSLLDLKQRLSEKVCFLTNSEDQDYLDYC</sequence>
<accession>A0ABD0WLI1</accession>
<evidence type="ECO:0000256" key="1">
    <source>
        <dbReference type="SAM" id="Coils"/>
    </source>
</evidence>
<dbReference type="AlphaFoldDB" id="A0ABD0WLI1"/>
<keyword evidence="2" id="KW-1133">Transmembrane helix</keyword>
<dbReference type="EMBL" id="JAGEUA010000007">
    <property type="protein sequence ID" value="KAL0970655.1"/>
    <property type="molecule type" value="Genomic_DNA"/>
</dbReference>
<comment type="caution">
    <text evidence="3">The sequence shown here is derived from an EMBL/GenBank/DDBJ whole genome shotgun (WGS) entry which is preliminary data.</text>
</comment>
<keyword evidence="1" id="KW-0175">Coiled coil</keyword>
<protein>
    <submittedName>
        <fullName evidence="3">Uncharacterized protein</fullName>
    </submittedName>
</protein>
<evidence type="ECO:0000256" key="2">
    <source>
        <dbReference type="SAM" id="Phobius"/>
    </source>
</evidence>
<evidence type="ECO:0000313" key="3">
    <source>
        <dbReference type="EMBL" id="KAL0970655.1"/>
    </source>
</evidence>
<keyword evidence="4" id="KW-1185">Reference proteome</keyword>
<feature type="coiled-coil region" evidence="1">
    <location>
        <begin position="164"/>
        <end position="219"/>
    </location>
</feature>
<keyword evidence="2" id="KW-0812">Transmembrane</keyword>
<organism evidence="3 4">
    <name type="scientific">Umbra pygmaea</name>
    <name type="common">Eastern mudminnow</name>
    <dbReference type="NCBI Taxonomy" id="75934"/>
    <lineage>
        <taxon>Eukaryota</taxon>
        <taxon>Metazoa</taxon>
        <taxon>Chordata</taxon>
        <taxon>Craniata</taxon>
        <taxon>Vertebrata</taxon>
        <taxon>Euteleostomi</taxon>
        <taxon>Actinopterygii</taxon>
        <taxon>Neopterygii</taxon>
        <taxon>Teleostei</taxon>
        <taxon>Protacanthopterygii</taxon>
        <taxon>Esociformes</taxon>
        <taxon>Umbridae</taxon>
        <taxon>Umbra</taxon>
    </lineage>
</organism>
<proteinExistence type="predicted"/>
<feature type="transmembrane region" description="Helical" evidence="2">
    <location>
        <begin position="146"/>
        <end position="166"/>
    </location>
</feature>
<dbReference type="Proteomes" id="UP001557470">
    <property type="component" value="Unassembled WGS sequence"/>
</dbReference>
<feature type="coiled-coil region" evidence="1">
    <location>
        <begin position="81"/>
        <end position="129"/>
    </location>
</feature>
<name>A0ABD0WLI1_UMBPY</name>
<reference evidence="3 4" key="1">
    <citation type="submission" date="2024-06" db="EMBL/GenBank/DDBJ databases">
        <authorList>
            <person name="Pan Q."/>
            <person name="Wen M."/>
            <person name="Jouanno E."/>
            <person name="Zahm M."/>
            <person name="Klopp C."/>
            <person name="Cabau C."/>
            <person name="Louis A."/>
            <person name="Berthelot C."/>
            <person name="Parey E."/>
            <person name="Roest Crollius H."/>
            <person name="Montfort J."/>
            <person name="Robinson-Rechavi M."/>
            <person name="Bouchez O."/>
            <person name="Lampietro C."/>
            <person name="Lopez Roques C."/>
            <person name="Donnadieu C."/>
            <person name="Postlethwait J."/>
            <person name="Bobe J."/>
            <person name="Verreycken H."/>
            <person name="Guiguen Y."/>
        </authorList>
    </citation>
    <scope>NUCLEOTIDE SEQUENCE [LARGE SCALE GENOMIC DNA]</scope>
    <source>
        <strain evidence="3">Up_M1</strain>
        <tissue evidence="3">Testis</tissue>
    </source>
</reference>
<dbReference type="Gene3D" id="1.20.1170.10">
    <property type="match status" value="1"/>
</dbReference>
<keyword evidence="2" id="KW-0472">Membrane</keyword>
<gene>
    <name evidence="3" type="ORF">UPYG_G00245160</name>
</gene>